<dbReference type="SUPFAM" id="SSF53067">
    <property type="entry name" value="Actin-like ATPase domain"/>
    <property type="match status" value="2"/>
</dbReference>
<organism evidence="3 4">
    <name type="scientific">Rouxiella chamberiensis</name>
    <dbReference type="NCBI Taxonomy" id="1513468"/>
    <lineage>
        <taxon>Bacteria</taxon>
        <taxon>Pseudomonadati</taxon>
        <taxon>Pseudomonadota</taxon>
        <taxon>Gammaproteobacteria</taxon>
        <taxon>Enterobacterales</taxon>
        <taxon>Yersiniaceae</taxon>
        <taxon>Rouxiella</taxon>
    </lineage>
</organism>
<proteinExistence type="predicted"/>
<keyword evidence="4" id="KW-1185">Reference proteome</keyword>
<feature type="domain" description="Ppx/GppA phosphatase N-terminal" evidence="2">
    <location>
        <begin position="73"/>
        <end position="179"/>
    </location>
</feature>
<dbReference type="InterPro" id="IPR043129">
    <property type="entry name" value="ATPase_NBD"/>
</dbReference>
<dbReference type="EMBL" id="CP114058">
    <property type="protein sequence ID" value="WAS99890.1"/>
    <property type="molecule type" value="Genomic_DNA"/>
</dbReference>
<accession>A0ABY7HLT8</accession>
<gene>
    <name evidence="3" type="ORF">O1V66_12540</name>
</gene>
<evidence type="ECO:0000313" key="4">
    <source>
        <dbReference type="Proteomes" id="UP001164712"/>
    </source>
</evidence>
<dbReference type="PANTHER" id="PTHR30005">
    <property type="entry name" value="EXOPOLYPHOSPHATASE"/>
    <property type="match status" value="1"/>
</dbReference>
<dbReference type="PANTHER" id="PTHR30005:SF0">
    <property type="entry name" value="RETROGRADE REGULATION PROTEIN 2"/>
    <property type="match status" value="1"/>
</dbReference>
<name>A0ABY7HLT8_9GAMM</name>
<keyword evidence="1" id="KW-0732">Signal</keyword>
<dbReference type="Proteomes" id="UP001164712">
    <property type="component" value="Chromosome"/>
</dbReference>
<protein>
    <submittedName>
        <fullName evidence="3">Phosphatase</fullName>
    </submittedName>
</protein>
<dbReference type="Pfam" id="PF02541">
    <property type="entry name" value="Ppx-GppA"/>
    <property type="match status" value="1"/>
</dbReference>
<dbReference type="RefSeq" id="WP_045046130.1">
    <property type="nucleotide sequence ID" value="NZ_CP114058.1"/>
</dbReference>
<dbReference type="InterPro" id="IPR050273">
    <property type="entry name" value="GppA/Ppx_hydrolase"/>
</dbReference>
<feature type="chain" id="PRO_5045229373" evidence="1">
    <location>
        <begin position="23"/>
        <end position="337"/>
    </location>
</feature>
<dbReference type="Gene3D" id="3.30.420.40">
    <property type="match status" value="1"/>
</dbReference>
<reference evidence="3" key="1">
    <citation type="submission" date="2022-12" db="EMBL/GenBank/DDBJ databases">
        <title>Complete genome sequence of an Australian strain of Rouxiella badensis DAR84756 and resolution of the R. badensis DSM100043 and R. chamberiensis DSM28324 genomes.</title>
        <authorList>
            <person name="Paul S."/>
            <person name="Anderson P.J."/>
            <person name="Maynard G."/>
            <person name="Dyall-Smith M."/>
            <person name="Kudinha T."/>
        </authorList>
    </citation>
    <scope>NUCLEOTIDE SEQUENCE</scope>
    <source>
        <strain evidence="3">DSM 28324</strain>
    </source>
</reference>
<evidence type="ECO:0000313" key="3">
    <source>
        <dbReference type="EMBL" id="WAS99890.1"/>
    </source>
</evidence>
<sequence length="337" mass="36750">MNKTLKFAVAMLCLLSASQVWAKNCQEVRAGIDMGSGTTKLLVSEVDVCHKTLGKVLFSQEKPIGFNEDLAESADNRLSPAIQRQGIDTLKALVAEARRYHPTRITGVATAVFRTAANGQDVIRQFNRQAGISLRIISQAQEAELGFISARAALKDPAIKDTDLLVWDIGGGSMQMTTYSLEKGVKTAEIYQGKLASVSLKDLVIEVLMNNDLKQVNSPNPIGTRADEILRLVRFYARTHVNPAILQAAKNKRVIGIGGVHGYSIKDQLQPRNNRYSVADLQRVAATKVNLGDAQLKGDYRATDVTNLLLVEGFMQALGIPEVTLVKANLIQGILLQ</sequence>
<evidence type="ECO:0000256" key="1">
    <source>
        <dbReference type="SAM" id="SignalP"/>
    </source>
</evidence>
<dbReference type="InterPro" id="IPR003695">
    <property type="entry name" value="Ppx_GppA_N"/>
</dbReference>
<feature type="signal peptide" evidence="1">
    <location>
        <begin position="1"/>
        <end position="22"/>
    </location>
</feature>
<evidence type="ECO:0000259" key="2">
    <source>
        <dbReference type="Pfam" id="PF02541"/>
    </source>
</evidence>
<dbReference type="Gene3D" id="3.30.420.150">
    <property type="entry name" value="Exopolyphosphatase. Domain 2"/>
    <property type="match status" value="1"/>
</dbReference>